<feature type="domain" description="HAT C-terminal dimerisation" evidence="6">
    <location>
        <begin position="613"/>
        <end position="671"/>
    </location>
</feature>
<organism evidence="7 8">
    <name type="scientific">Ceratobasidium theobromae</name>
    <dbReference type="NCBI Taxonomy" id="1582974"/>
    <lineage>
        <taxon>Eukaryota</taxon>
        <taxon>Fungi</taxon>
        <taxon>Dikarya</taxon>
        <taxon>Basidiomycota</taxon>
        <taxon>Agaricomycotina</taxon>
        <taxon>Agaricomycetes</taxon>
        <taxon>Cantharellales</taxon>
        <taxon>Ceratobasidiaceae</taxon>
        <taxon>Ceratobasidium</taxon>
    </lineage>
</organism>
<dbReference type="SUPFAM" id="SSF53098">
    <property type="entry name" value="Ribonuclease H-like"/>
    <property type="match status" value="1"/>
</dbReference>
<gene>
    <name evidence="7" type="ORF">CTheo_6536</name>
</gene>
<sequence>MAIGRDLQIALGNGRMLISRTQLRVQARREISQYGFSSANIAEQFVGFLAQVDAESLSGSQRLFAPLTSFLTFGIGASTYHITDAGKSFALIQGVVLDGLPLTFGEDEGMKQLFKSLDPQLTLPSQKTMRRDLNKLYSALSERVALIIKEQVSRMSITIDIWSSTNSSYSFAGVLVTFIDKAWKLQEFVVDVVYSAGEIGEAPIGREIFRSLSYKNGIRNMVANVTDNASNNRAVNKAITKRIEHTPDRRPNVNGTMVTCICHAIHRIYSAILSSLGATDPGDECDSDGSYAIAKAFGFDKKVEDIEEVQEEGEQTGSGDLLEDLLLSQGESGDDLSDIEAHLGKPMAIRNKINNGMQHPESSICLSPVEKVHAIALHCTATPLRRKKMDAFIQPNYPKMLAVIRSMRVRWNSVLSEVRRAILLRLAFDNWVNTLDVGRTSKEQRIAQAVKDKWAISSGEWAMLEELDLVLEPFEEATLSFSQSKKVHLPEVLPTYAQLRAELHKSRDRLIKTYQPNYDPYGLLNAISGGGGRMLHPGVQLQYFQNESVWGGLQQRAQTLVEHLFETYKTEAAPRGSSKGSKKSRDTSASQSWSDRLLDLTSSSAAFEEELTRYFGNFYRYHRSTDVLKWWMAHEIDFPILSRIARDFFANPATNVSVEHMFSRCRWIMTDHHGMPIEAARRFMTCHKWLQADLGDN</sequence>
<dbReference type="GO" id="GO:0046983">
    <property type="term" value="F:protein dimerization activity"/>
    <property type="evidence" value="ECO:0007669"/>
    <property type="project" value="InterPro"/>
</dbReference>
<dbReference type="InterPro" id="IPR012337">
    <property type="entry name" value="RNaseH-like_sf"/>
</dbReference>
<name>A0A5N5QEW3_9AGAM</name>
<keyword evidence="3" id="KW-0863">Zinc-finger</keyword>
<dbReference type="InterPro" id="IPR008906">
    <property type="entry name" value="HATC_C_dom"/>
</dbReference>
<dbReference type="PANTHER" id="PTHR46481:SF10">
    <property type="entry name" value="ZINC FINGER BED DOMAIN-CONTAINING PROTEIN 39"/>
    <property type="match status" value="1"/>
</dbReference>
<evidence type="ECO:0000256" key="1">
    <source>
        <dbReference type="ARBA" id="ARBA00004123"/>
    </source>
</evidence>
<proteinExistence type="predicted"/>
<dbReference type="GO" id="GO:0008270">
    <property type="term" value="F:zinc ion binding"/>
    <property type="evidence" value="ECO:0007669"/>
    <property type="project" value="UniProtKB-KW"/>
</dbReference>
<keyword evidence="8" id="KW-1185">Reference proteome</keyword>
<protein>
    <submittedName>
        <fullName evidence="7">AC9 transposase</fullName>
    </submittedName>
</protein>
<evidence type="ECO:0000256" key="2">
    <source>
        <dbReference type="ARBA" id="ARBA00022723"/>
    </source>
</evidence>
<evidence type="ECO:0000313" key="8">
    <source>
        <dbReference type="Proteomes" id="UP000383932"/>
    </source>
</evidence>
<dbReference type="EMBL" id="SSOP01000206">
    <property type="protein sequence ID" value="KAB5590011.1"/>
    <property type="molecule type" value="Genomic_DNA"/>
</dbReference>
<dbReference type="AlphaFoldDB" id="A0A5N5QEW3"/>
<keyword evidence="4" id="KW-0862">Zinc</keyword>
<keyword evidence="2" id="KW-0479">Metal-binding</keyword>
<dbReference type="Proteomes" id="UP000383932">
    <property type="component" value="Unassembled WGS sequence"/>
</dbReference>
<evidence type="ECO:0000259" key="6">
    <source>
        <dbReference type="Pfam" id="PF05699"/>
    </source>
</evidence>
<evidence type="ECO:0000256" key="4">
    <source>
        <dbReference type="ARBA" id="ARBA00022833"/>
    </source>
</evidence>
<dbReference type="Pfam" id="PF05699">
    <property type="entry name" value="Dimer_Tnp_hAT"/>
    <property type="match status" value="1"/>
</dbReference>
<dbReference type="GO" id="GO:0005634">
    <property type="term" value="C:nucleus"/>
    <property type="evidence" value="ECO:0007669"/>
    <property type="project" value="UniProtKB-SubCell"/>
</dbReference>
<comment type="caution">
    <text evidence="7">The sequence shown here is derived from an EMBL/GenBank/DDBJ whole genome shotgun (WGS) entry which is preliminary data.</text>
</comment>
<evidence type="ECO:0000313" key="7">
    <source>
        <dbReference type="EMBL" id="KAB5590011.1"/>
    </source>
</evidence>
<keyword evidence="5" id="KW-0539">Nucleus</keyword>
<dbReference type="PANTHER" id="PTHR46481">
    <property type="entry name" value="ZINC FINGER BED DOMAIN-CONTAINING PROTEIN 4"/>
    <property type="match status" value="1"/>
</dbReference>
<dbReference type="OrthoDB" id="3264316at2759"/>
<reference evidence="7 8" key="1">
    <citation type="journal article" date="2019" name="Fungal Biol. Biotechnol.">
        <title>Draft genome sequence of fastidious pathogen Ceratobasidium theobromae, which causes vascular-streak dieback in Theobroma cacao.</title>
        <authorList>
            <person name="Ali S.S."/>
            <person name="Asman A."/>
            <person name="Shao J."/>
            <person name="Firmansyah A.P."/>
            <person name="Susilo A.W."/>
            <person name="Rosmana A."/>
            <person name="McMahon P."/>
            <person name="Junaid M."/>
            <person name="Guest D."/>
            <person name="Kheng T.Y."/>
            <person name="Meinhardt L.W."/>
            <person name="Bailey B.A."/>
        </authorList>
    </citation>
    <scope>NUCLEOTIDE SEQUENCE [LARGE SCALE GENOMIC DNA]</scope>
    <source>
        <strain evidence="7 8">CT2</strain>
    </source>
</reference>
<comment type="subcellular location">
    <subcellularLocation>
        <location evidence="1">Nucleus</location>
    </subcellularLocation>
</comment>
<evidence type="ECO:0000256" key="5">
    <source>
        <dbReference type="ARBA" id="ARBA00023242"/>
    </source>
</evidence>
<evidence type="ECO:0000256" key="3">
    <source>
        <dbReference type="ARBA" id="ARBA00022771"/>
    </source>
</evidence>
<dbReference type="InterPro" id="IPR052035">
    <property type="entry name" value="ZnF_BED_domain_contain"/>
</dbReference>
<accession>A0A5N5QEW3</accession>